<dbReference type="EMBL" id="JXYS01000025">
    <property type="protein sequence ID" value="KJF18147.1"/>
    <property type="molecule type" value="Genomic_DNA"/>
</dbReference>
<dbReference type="Proteomes" id="UP000032360">
    <property type="component" value="Unassembled WGS sequence"/>
</dbReference>
<proteinExistence type="predicted"/>
<dbReference type="AlphaFoldDB" id="A0A0D8HK63"/>
<sequence>MPLIKASCPTCGDVELTLADIKVMVCSTDGQASYNFRCPSCRYRVSKPAEKAVVDILLSSGVTMSFWRMPMELEEDHQGEPISYDELMDFHCQISNDGWLDRLIEKGSTKEE</sequence>
<reference evidence="1 2" key="1">
    <citation type="submission" date="2015-01" db="EMBL/GenBank/DDBJ databases">
        <title>Draft genome of the acidophilic iron oxidizer Acidithrix ferrooxidans strain Py-F3.</title>
        <authorList>
            <person name="Poehlein A."/>
            <person name="Eisen S."/>
            <person name="Schloemann M."/>
            <person name="Johnson B.D."/>
            <person name="Daniel R."/>
            <person name="Muehling M."/>
        </authorList>
    </citation>
    <scope>NUCLEOTIDE SEQUENCE [LARGE SCALE GENOMIC DNA]</scope>
    <source>
        <strain evidence="1 2">Py-F3</strain>
    </source>
</reference>
<dbReference type="RefSeq" id="WP_052604798.1">
    <property type="nucleotide sequence ID" value="NZ_JXYS01000025.1"/>
</dbReference>
<name>A0A0D8HK63_9ACTN</name>
<keyword evidence="2" id="KW-1185">Reference proteome</keyword>
<organism evidence="1 2">
    <name type="scientific">Acidithrix ferrooxidans</name>
    <dbReference type="NCBI Taxonomy" id="1280514"/>
    <lineage>
        <taxon>Bacteria</taxon>
        <taxon>Bacillati</taxon>
        <taxon>Actinomycetota</taxon>
        <taxon>Acidimicrobiia</taxon>
        <taxon>Acidimicrobiales</taxon>
        <taxon>Acidimicrobiaceae</taxon>
        <taxon>Acidithrix</taxon>
    </lineage>
</organism>
<evidence type="ECO:0000313" key="2">
    <source>
        <dbReference type="Proteomes" id="UP000032360"/>
    </source>
</evidence>
<evidence type="ECO:0000313" key="1">
    <source>
        <dbReference type="EMBL" id="KJF18147.1"/>
    </source>
</evidence>
<comment type="caution">
    <text evidence="1">The sequence shown here is derived from an EMBL/GenBank/DDBJ whole genome shotgun (WGS) entry which is preliminary data.</text>
</comment>
<dbReference type="OrthoDB" id="5188825at2"/>
<gene>
    <name evidence="1" type="ORF">AXFE_10480</name>
</gene>
<dbReference type="STRING" id="1280514.AXFE_10480"/>
<protein>
    <submittedName>
        <fullName evidence="1">Uncharacterized protein</fullName>
    </submittedName>
</protein>
<accession>A0A0D8HK63</accession>